<accession>A0A6G1IEK6</accession>
<organism evidence="2 3">
    <name type="scientific">Lentithecium fluviatile CBS 122367</name>
    <dbReference type="NCBI Taxonomy" id="1168545"/>
    <lineage>
        <taxon>Eukaryota</taxon>
        <taxon>Fungi</taxon>
        <taxon>Dikarya</taxon>
        <taxon>Ascomycota</taxon>
        <taxon>Pezizomycotina</taxon>
        <taxon>Dothideomycetes</taxon>
        <taxon>Pleosporomycetidae</taxon>
        <taxon>Pleosporales</taxon>
        <taxon>Massarineae</taxon>
        <taxon>Lentitheciaceae</taxon>
        <taxon>Lentithecium</taxon>
    </lineage>
</organism>
<sequence length="120" mass="12885">MRFFITLAALASLAASAALPTVAPIDEPYPLPTVVKPTVIKPSDDPYPMPTVVHPTPVKPNLPVKPTVTATPAPPPLFCTKICAFSAESLECGKGWFAHQSGNCWSCCTKKDVEIESEEY</sequence>
<protein>
    <recommendedName>
        <fullName evidence="4">Carbohydrate-binding module family 19 domain-containing protein</fullName>
    </recommendedName>
</protein>
<reference evidence="2" key="1">
    <citation type="journal article" date="2020" name="Stud. Mycol.">
        <title>101 Dothideomycetes genomes: a test case for predicting lifestyles and emergence of pathogens.</title>
        <authorList>
            <person name="Haridas S."/>
            <person name="Albert R."/>
            <person name="Binder M."/>
            <person name="Bloem J."/>
            <person name="Labutti K."/>
            <person name="Salamov A."/>
            <person name="Andreopoulos B."/>
            <person name="Baker S."/>
            <person name="Barry K."/>
            <person name="Bills G."/>
            <person name="Bluhm B."/>
            <person name="Cannon C."/>
            <person name="Castanera R."/>
            <person name="Culley D."/>
            <person name="Daum C."/>
            <person name="Ezra D."/>
            <person name="Gonzalez J."/>
            <person name="Henrissat B."/>
            <person name="Kuo A."/>
            <person name="Liang C."/>
            <person name="Lipzen A."/>
            <person name="Lutzoni F."/>
            <person name="Magnuson J."/>
            <person name="Mondo S."/>
            <person name="Nolan M."/>
            <person name="Ohm R."/>
            <person name="Pangilinan J."/>
            <person name="Park H.-J."/>
            <person name="Ramirez L."/>
            <person name="Alfaro M."/>
            <person name="Sun H."/>
            <person name="Tritt A."/>
            <person name="Yoshinaga Y."/>
            <person name="Zwiers L.-H."/>
            <person name="Turgeon B."/>
            <person name="Goodwin S."/>
            <person name="Spatafora J."/>
            <person name="Crous P."/>
            <person name="Grigoriev I."/>
        </authorList>
    </citation>
    <scope>NUCLEOTIDE SEQUENCE</scope>
    <source>
        <strain evidence="2">CBS 122367</strain>
    </source>
</reference>
<keyword evidence="1" id="KW-0732">Signal</keyword>
<feature type="chain" id="PRO_5026239046" description="Carbohydrate-binding module family 19 domain-containing protein" evidence="1">
    <location>
        <begin position="19"/>
        <end position="120"/>
    </location>
</feature>
<dbReference type="Proteomes" id="UP000799291">
    <property type="component" value="Unassembled WGS sequence"/>
</dbReference>
<gene>
    <name evidence="2" type="ORF">K458DRAFT_492387</name>
</gene>
<feature type="signal peptide" evidence="1">
    <location>
        <begin position="1"/>
        <end position="18"/>
    </location>
</feature>
<evidence type="ECO:0008006" key="4">
    <source>
        <dbReference type="Google" id="ProtNLM"/>
    </source>
</evidence>
<evidence type="ECO:0000256" key="1">
    <source>
        <dbReference type="SAM" id="SignalP"/>
    </source>
</evidence>
<name>A0A6G1IEK6_9PLEO</name>
<dbReference type="AlphaFoldDB" id="A0A6G1IEK6"/>
<proteinExistence type="predicted"/>
<dbReference type="EMBL" id="MU005633">
    <property type="protein sequence ID" value="KAF2676528.1"/>
    <property type="molecule type" value="Genomic_DNA"/>
</dbReference>
<evidence type="ECO:0000313" key="3">
    <source>
        <dbReference type="Proteomes" id="UP000799291"/>
    </source>
</evidence>
<evidence type="ECO:0000313" key="2">
    <source>
        <dbReference type="EMBL" id="KAF2676528.1"/>
    </source>
</evidence>
<keyword evidence="3" id="KW-1185">Reference proteome</keyword>